<evidence type="ECO:0000256" key="11">
    <source>
        <dbReference type="ARBA" id="ARBA00023033"/>
    </source>
</evidence>
<keyword evidence="11 14" id="KW-0503">Monooxygenase</keyword>
<dbReference type="PANTHER" id="PTHR24300">
    <property type="entry name" value="CYTOCHROME P450 508A4-RELATED"/>
    <property type="match status" value="1"/>
</dbReference>
<evidence type="ECO:0000256" key="14">
    <source>
        <dbReference type="RuleBase" id="RU000461"/>
    </source>
</evidence>
<dbReference type="Proteomes" id="UP000694845">
    <property type="component" value="Unplaced"/>
</dbReference>
<reference evidence="16" key="1">
    <citation type="submission" date="2025-08" db="UniProtKB">
        <authorList>
            <consortium name="RefSeq"/>
        </authorList>
    </citation>
    <scope>IDENTIFICATION</scope>
</reference>
<dbReference type="GO" id="GO:0020037">
    <property type="term" value="F:heme binding"/>
    <property type="evidence" value="ECO:0007669"/>
    <property type="project" value="InterPro"/>
</dbReference>
<accession>A0A8B7XPS5</accession>
<evidence type="ECO:0000256" key="9">
    <source>
        <dbReference type="ARBA" id="ARBA00023002"/>
    </source>
</evidence>
<dbReference type="GO" id="GO:0006082">
    <property type="term" value="P:organic acid metabolic process"/>
    <property type="evidence" value="ECO:0007669"/>
    <property type="project" value="TreeGrafter"/>
</dbReference>
<dbReference type="PRINTS" id="PR00463">
    <property type="entry name" value="EP450I"/>
</dbReference>
<dbReference type="InterPro" id="IPR001128">
    <property type="entry name" value="Cyt_P450"/>
</dbReference>
<dbReference type="GO" id="GO:0008395">
    <property type="term" value="F:steroid hydroxylase activity"/>
    <property type="evidence" value="ECO:0007669"/>
    <property type="project" value="TreeGrafter"/>
</dbReference>
<evidence type="ECO:0000256" key="13">
    <source>
        <dbReference type="PIRSR" id="PIRSR602401-1"/>
    </source>
</evidence>
<keyword evidence="15" id="KW-1185">Reference proteome</keyword>
<keyword evidence="8" id="KW-0492">Microsome</keyword>
<evidence type="ECO:0000256" key="2">
    <source>
        <dbReference type="ARBA" id="ARBA00004174"/>
    </source>
</evidence>
<dbReference type="FunFam" id="1.10.630.10:FF:000238">
    <property type="entry name" value="Cytochrome P450 2A6"/>
    <property type="match status" value="1"/>
</dbReference>
<dbReference type="KEGG" id="aplc:110974561"/>
<evidence type="ECO:0000256" key="5">
    <source>
        <dbReference type="ARBA" id="ARBA00022617"/>
    </source>
</evidence>
<gene>
    <name evidence="16" type="primary">LOC110974561</name>
</gene>
<dbReference type="GeneID" id="110974561"/>
<dbReference type="AlphaFoldDB" id="A0A8B7XPS5"/>
<dbReference type="GO" id="GO:0005506">
    <property type="term" value="F:iron ion binding"/>
    <property type="evidence" value="ECO:0007669"/>
    <property type="project" value="InterPro"/>
</dbReference>
<dbReference type="PRINTS" id="PR00385">
    <property type="entry name" value="P450"/>
</dbReference>
<dbReference type="InterPro" id="IPR002401">
    <property type="entry name" value="Cyt_P450_E_grp-I"/>
</dbReference>
<keyword evidence="10 13" id="KW-0408">Iron</keyword>
<dbReference type="GO" id="GO:0006805">
    <property type="term" value="P:xenobiotic metabolic process"/>
    <property type="evidence" value="ECO:0007669"/>
    <property type="project" value="TreeGrafter"/>
</dbReference>
<dbReference type="SUPFAM" id="SSF48264">
    <property type="entry name" value="Cytochrome P450"/>
    <property type="match status" value="1"/>
</dbReference>
<dbReference type="PANTHER" id="PTHR24300:SF397">
    <property type="entry name" value="CYTOCHROME P450 2U1"/>
    <property type="match status" value="1"/>
</dbReference>
<keyword evidence="12" id="KW-0472">Membrane</keyword>
<dbReference type="Gene3D" id="1.10.630.10">
    <property type="entry name" value="Cytochrome P450"/>
    <property type="match status" value="1"/>
</dbReference>
<dbReference type="RefSeq" id="XP_022081995.1">
    <property type="nucleotide sequence ID" value="XM_022226303.1"/>
</dbReference>
<evidence type="ECO:0000256" key="4">
    <source>
        <dbReference type="ARBA" id="ARBA00010617"/>
    </source>
</evidence>
<name>A0A8B7XPS5_ACAPL</name>
<comment type="subcellular location">
    <subcellularLocation>
        <location evidence="3">Endoplasmic reticulum membrane</location>
        <topology evidence="3">Peripheral membrane protein</topology>
    </subcellularLocation>
    <subcellularLocation>
        <location evidence="2">Microsome membrane</location>
        <topology evidence="2">Peripheral membrane protein</topology>
    </subcellularLocation>
</comment>
<keyword evidence="7" id="KW-0256">Endoplasmic reticulum</keyword>
<keyword evidence="9 14" id="KW-0560">Oxidoreductase</keyword>
<dbReference type="PROSITE" id="PS00086">
    <property type="entry name" value="CYTOCHROME_P450"/>
    <property type="match status" value="1"/>
</dbReference>
<dbReference type="Pfam" id="PF00067">
    <property type="entry name" value="p450"/>
    <property type="match status" value="1"/>
</dbReference>
<comment type="similarity">
    <text evidence="4 14">Belongs to the cytochrome P450 family.</text>
</comment>
<evidence type="ECO:0000256" key="3">
    <source>
        <dbReference type="ARBA" id="ARBA00004406"/>
    </source>
</evidence>
<evidence type="ECO:0000256" key="6">
    <source>
        <dbReference type="ARBA" id="ARBA00022723"/>
    </source>
</evidence>
<dbReference type="InterPro" id="IPR050182">
    <property type="entry name" value="Cytochrome_P450_fam2"/>
</dbReference>
<keyword evidence="6 13" id="KW-0479">Metal-binding</keyword>
<proteinExistence type="inferred from homology"/>
<evidence type="ECO:0000256" key="1">
    <source>
        <dbReference type="ARBA" id="ARBA00001971"/>
    </source>
</evidence>
<dbReference type="InterPro" id="IPR017972">
    <property type="entry name" value="Cyt_P450_CS"/>
</dbReference>
<dbReference type="OMA" id="MEIQRCA"/>
<evidence type="ECO:0000256" key="8">
    <source>
        <dbReference type="ARBA" id="ARBA00022848"/>
    </source>
</evidence>
<feature type="binding site" description="axial binding residue" evidence="13">
    <location>
        <position position="400"/>
    </location>
    <ligand>
        <name>heme</name>
        <dbReference type="ChEBI" id="CHEBI:30413"/>
    </ligand>
    <ligandPart>
        <name>Fe</name>
        <dbReference type="ChEBI" id="CHEBI:18248"/>
    </ligandPart>
</feature>
<dbReference type="InterPro" id="IPR036396">
    <property type="entry name" value="Cyt_P450_sf"/>
</dbReference>
<keyword evidence="5 13" id="KW-0349">Heme</keyword>
<evidence type="ECO:0000256" key="10">
    <source>
        <dbReference type="ARBA" id="ARBA00023004"/>
    </source>
</evidence>
<sequence>MAQLRRTYGDVFSLAIGPRTVVVVNGVGAVKEALVVHGRHTSGRTPPARAVTIDTSLGYFWSSGDLWRSQRKFGHGVLRHLSGPGQKSLRAEIEREAAVLCHEIAQRGLLGAPLDVTILVNNAVANVMCSLVFGKRFQYDDADFQRMMDLSVDIQQGGFSAVENFLPFLYKLPFLFRRSKGKKREILRFIRDMLFRGRDVVNQAHAQSLADHYFIEMDRQKKVIHYDRITFILPASSKALHHLQGIRYTEHHVISAAWDMFIAGVETTAVTLSWAVLYLTLHADAQKQIQSEIDEVGGGNPPSWCNQKDMPFTRAAIMEIQRCANIVPIALPHTVTEEFQLRGYTIPKGSVLFINLWSVMNDPTEWDQPQEFRPERFLASDLKVVKPDAFMPFSAGPRVCMGEQLAKMELFIFITSVLHQFDLTLSENEPHPSLDPLPGITCGPPPYRVCVARRQVCQSNRDRAEQL</sequence>
<dbReference type="OrthoDB" id="639466at2759"/>
<organism evidence="15 16">
    <name type="scientific">Acanthaster planci</name>
    <name type="common">Crown-of-thorns starfish</name>
    <dbReference type="NCBI Taxonomy" id="133434"/>
    <lineage>
        <taxon>Eukaryota</taxon>
        <taxon>Metazoa</taxon>
        <taxon>Echinodermata</taxon>
        <taxon>Eleutherozoa</taxon>
        <taxon>Asterozoa</taxon>
        <taxon>Asteroidea</taxon>
        <taxon>Valvatacea</taxon>
        <taxon>Valvatida</taxon>
        <taxon>Acanthasteridae</taxon>
        <taxon>Acanthaster</taxon>
    </lineage>
</organism>
<evidence type="ECO:0000256" key="12">
    <source>
        <dbReference type="ARBA" id="ARBA00023136"/>
    </source>
</evidence>
<dbReference type="GO" id="GO:0016712">
    <property type="term" value="F:oxidoreductase activity, acting on paired donors, with incorporation or reduction of molecular oxygen, reduced flavin or flavoprotein as one donor, and incorporation of one atom of oxygen"/>
    <property type="evidence" value="ECO:0007669"/>
    <property type="project" value="TreeGrafter"/>
</dbReference>
<evidence type="ECO:0000256" key="7">
    <source>
        <dbReference type="ARBA" id="ARBA00022824"/>
    </source>
</evidence>
<protein>
    <submittedName>
        <fullName evidence="16">Cytochrome P450 2U1-like</fullName>
    </submittedName>
</protein>
<evidence type="ECO:0000313" key="16">
    <source>
        <dbReference type="RefSeq" id="XP_022081995.1"/>
    </source>
</evidence>
<evidence type="ECO:0000313" key="15">
    <source>
        <dbReference type="Proteomes" id="UP000694845"/>
    </source>
</evidence>
<comment type="cofactor">
    <cofactor evidence="1 13">
        <name>heme</name>
        <dbReference type="ChEBI" id="CHEBI:30413"/>
    </cofactor>
</comment>
<dbReference type="GO" id="GO:0005789">
    <property type="term" value="C:endoplasmic reticulum membrane"/>
    <property type="evidence" value="ECO:0007669"/>
    <property type="project" value="UniProtKB-SubCell"/>
</dbReference>